<name>A0A8S3QVR9_MYTED</name>
<feature type="compositionally biased region" description="Polar residues" evidence="1">
    <location>
        <begin position="277"/>
        <end position="286"/>
    </location>
</feature>
<dbReference type="AlphaFoldDB" id="A0A8S3QVR9"/>
<evidence type="ECO:0000256" key="1">
    <source>
        <dbReference type="SAM" id="MobiDB-lite"/>
    </source>
</evidence>
<feature type="region of interest" description="Disordered" evidence="1">
    <location>
        <begin position="242"/>
        <end position="311"/>
    </location>
</feature>
<evidence type="ECO:0000313" key="3">
    <source>
        <dbReference type="Proteomes" id="UP000683360"/>
    </source>
</evidence>
<dbReference type="Proteomes" id="UP000683360">
    <property type="component" value="Unassembled WGS sequence"/>
</dbReference>
<feature type="compositionally biased region" description="Polar residues" evidence="1">
    <location>
        <begin position="258"/>
        <end position="267"/>
    </location>
</feature>
<evidence type="ECO:0000313" key="2">
    <source>
        <dbReference type="EMBL" id="CAG2198472.1"/>
    </source>
</evidence>
<gene>
    <name evidence="2" type="ORF">MEDL_13231</name>
</gene>
<dbReference type="EMBL" id="CAJPWZ010000680">
    <property type="protein sequence ID" value="CAG2198472.1"/>
    <property type="molecule type" value="Genomic_DNA"/>
</dbReference>
<organism evidence="2 3">
    <name type="scientific">Mytilus edulis</name>
    <name type="common">Blue mussel</name>
    <dbReference type="NCBI Taxonomy" id="6550"/>
    <lineage>
        <taxon>Eukaryota</taxon>
        <taxon>Metazoa</taxon>
        <taxon>Spiralia</taxon>
        <taxon>Lophotrochozoa</taxon>
        <taxon>Mollusca</taxon>
        <taxon>Bivalvia</taxon>
        <taxon>Autobranchia</taxon>
        <taxon>Pteriomorphia</taxon>
        <taxon>Mytilida</taxon>
        <taxon>Mytiloidea</taxon>
        <taxon>Mytilidae</taxon>
        <taxon>Mytilinae</taxon>
        <taxon>Mytilus</taxon>
    </lineage>
</organism>
<comment type="caution">
    <text evidence="2">The sequence shown here is derived from an EMBL/GenBank/DDBJ whole genome shotgun (WGS) entry which is preliminary data.</text>
</comment>
<reference evidence="2" key="1">
    <citation type="submission" date="2021-03" db="EMBL/GenBank/DDBJ databases">
        <authorList>
            <person name="Bekaert M."/>
        </authorList>
    </citation>
    <scope>NUCLEOTIDE SEQUENCE</scope>
</reference>
<accession>A0A8S3QVR9</accession>
<protein>
    <submittedName>
        <fullName evidence="2">Uncharacterized protein</fullName>
    </submittedName>
</protein>
<keyword evidence="3" id="KW-1185">Reference proteome</keyword>
<dbReference type="OrthoDB" id="6131509at2759"/>
<proteinExistence type="predicted"/>
<sequence>MGSVTSIWDTITIYLSNQTVSGTQDDLAGTCNTTGLSRKEVVLTGTCTSSPILAWIGAYATYSPWIEYKEIESCDNNDVTVCGDNQNFICGNKDNVTVIYEIKNQDMLSTNTTGECGIVQINGNQTIFSSMKCSNNAEILCSGNETLKAYPKYTNWVRTVKFCRTQDEVITSKENAMNRSLANITDGTYWVAAIRGISFRTLPAFDNDCVASIIENGKTMIPLVESCDVKLPVTCRAGSADRLGYGTSTEKGDTTTTMENVSGNPQHSNHDRKDSNTHVYNTTQGNDVDDLNPTRKEKHVHTTTQDKDYDDVDPKKMEMRVYTTTHDKDYDDVDPNRKEMRVYTTTQDKDYDDVDPNRMEMRVYTTTQAKDYDDLDPNRKEMHVYTTTHEKDYDDLDPNRKEMHVYTTTQGIDYDDLDTNRKEMHVYTTTHDKDYDDLDPNRKEMHVYTTTHKKIMTI</sequence>